<keyword evidence="2" id="KW-1185">Reference proteome</keyword>
<comment type="caution">
    <text evidence="1">The sequence shown here is derived from an EMBL/GenBank/DDBJ whole genome shotgun (WGS) entry which is preliminary data.</text>
</comment>
<protein>
    <submittedName>
        <fullName evidence="1">Uncharacterized protein</fullName>
    </submittedName>
</protein>
<sequence length="70" mass="7908">MSARFRYWCGECGHKTPWLDEGEGAERLADHYLRRHPGTEPGGDFEIRTGERQRSGCLGGVARLFLLFPG</sequence>
<proteinExistence type="predicted"/>
<evidence type="ECO:0000313" key="1">
    <source>
        <dbReference type="EMBL" id="TKG72796.1"/>
    </source>
</evidence>
<accession>A0ABY2SBE7</accession>
<dbReference type="Proteomes" id="UP000309992">
    <property type="component" value="Unassembled WGS sequence"/>
</dbReference>
<evidence type="ECO:0000313" key="2">
    <source>
        <dbReference type="Proteomes" id="UP000309992"/>
    </source>
</evidence>
<reference evidence="1 2" key="1">
    <citation type="journal article" date="2015" name="Antonie Van Leeuwenhoek">
        <title>Prauserella endophytica sp. nov., an endophytic actinobacterium isolated from Tamarix taklamakanensis.</title>
        <authorList>
            <person name="Liu J.M."/>
            <person name="Habden X."/>
            <person name="Guo L."/>
            <person name="Tuo L."/>
            <person name="Jiang Z.K."/>
            <person name="Liu S.W."/>
            <person name="Liu X.F."/>
            <person name="Chen L."/>
            <person name="Li R.F."/>
            <person name="Zhang Y.Q."/>
            <person name="Sun C.H."/>
        </authorList>
    </citation>
    <scope>NUCLEOTIDE SEQUENCE [LARGE SCALE GENOMIC DNA]</scope>
    <source>
        <strain evidence="1 2">CGMCC 4.7182</strain>
    </source>
</reference>
<dbReference type="RefSeq" id="WP_137093746.1">
    <property type="nucleotide sequence ID" value="NZ_SWMS01000002.1"/>
</dbReference>
<gene>
    <name evidence="1" type="ORF">FCN18_06110</name>
</gene>
<name>A0ABY2SBE7_9PSEU</name>
<organism evidence="1 2">
    <name type="scientific">Prauserella endophytica</name>
    <dbReference type="NCBI Taxonomy" id="1592324"/>
    <lineage>
        <taxon>Bacteria</taxon>
        <taxon>Bacillati</taxon>
        <taxon>Actinomycetota</taxon>
        <taxon>Actinomycetes</taxon>
        <taxon>Pseudonocardiales</taxon>
        <taxon>Pseudonocardiaceae</taxon>
        <taxon>Prauserella</taxon>
        <taxon>Prauserella coralliicola group</taxon>
    </lineage>
</organism>
<dbReference type="EMBL" id="SWMS01000002">
    <property type="protein sequence ID" value="TKG72796.1"/>
    <property type="molecule type" value="Genomic_DNA"/>
</dbReference>